<feature type="non-terminal residue" evidence="6">
    <location>
        <position position="1"/>
    </location>
</feature>
<organism evidence="6 7">
    <name type="scientific">Micromonospora fluostatini</name>
    <dbReference type="NCBI Taxonomy" id="1629071"/>
    <lineage>
        <taxon>Bacteria</taxon>
        <taxon>Bacillati</taxon>
        <taxon>Actinomycetota</taxon>
        <taxon>Actinomycetes</taxon>
        <taxon>Micromonosporales</taxon>
        <taxon>Micromonosporaceae</taxon>
        <taxon>Micromonospora</taxon>
    </lineage>
</organism>
<dbReference type="InterPro" id="IPR006059">
    <property type="entry name" value="SBP"/>
</dbReference>
<dbReference type="InterPro" id="IPR050490">
    <property type="entry name" value="Bact_solute-bd_prot1"/>
</dbReference>
<evidence type="ECO:0000256" key="2">
    <source>
        <dbReference type="ARBA" id="ARBA00022729"/>
    </source>
</evidence>
<proteinExistence type="predicted"/>
<dbReference type="EMBL" id="SMKE01000116">
    <property type="protein sequence ID" value="TDC00265.1"/>
    <property type="molecule type" value="Genomic_DNA"/>
</dbReference>
<dbReference type="PANTHER" id="PTHR43649">
    <property type="entry name" value="ARABINOSE-BINDING PROTEIN-RELATED"/>
    <property type="match status" value="1"/>
</dbReference>
<name>A0ABY2DJG0_9ACTN</name>
<accession>A0ABY2DJG0</accession>
<keyword evidence="4" id="KW-0564">Palmitate</keyword>
<keyword evidence="2" id="KW-0732">Signal</keyword>
<evidence type="ECO:0000313" key="7">
    <source>
        <dbReference type="Proteomes" id="UP000295626"/>
    </source>
</evidence>
<keyword evidence="1" id="KW-1003">Cell membrane</keyword>
<dbReference type="Gene3D" id="3.40.190.10">
    <property type="entry name" value="Periplasmic binding protein-like II"/>
    <property type="match status" value="2"/>
</dbReference>
<evidence type="ECO:0000256" key="1">
    <source>
        <dbReference type="ARBA" id="ARBA00022475"/>
    </source>
</evidence>
<protein>
    <submittedName>
        <fullName evidence="6">Sugar ABC transporter substrate-binding protein</fullName>
    </submittedName>
</protein>
<dbReference type="PANTHER" id="PTHR43649:SF33">
    <property type="entry name" value="POLYGALACTURONAN_RHAMNOGALACTURONAN-BINDING PROTEIN YTCQ"/>
    <property type="match status" value="1"/>
</dbReference>
<evidence type="ECO:0000313" key="6">
    <source>
        <dbReference type="EMBL" id="TDC00265.1"/>
    </source>
</evidence>
<gene>
    <name evidence="6" type="ORF">E1091_05250</name>
</gene>
<keyword evidence="5" id="KW-0449">Lipoprotein</keyword>
<dbReference type="CDD" id="cd13585">
    <property type="entry name" value="PBP2_TMBP_like"/>
    <property type="match status" value="1"/>
</dbReference>
<dbReference type="Proteomes" id="UP000295626">
    <property type="component" value="Unassembled WGS sequence"/>
</dbReference>
<comment type="caution">
    <text evidence="6">The sequence shown here is derived from an EMBL/GenBank/DDBJ whole genome shotgun (WGS) entry which is preliminary data.</text>
</comment>
<dbReference type="Pfam" id="PF01547">
    <property type="entry name" value="SBP_bac_1"/>
    <property type="match status" value="1"/>
</dbReference>
<reference evidence="6 7" key="1">
    <citation type="submission" date="2019-02" db="EMBL/GenBank/DDBJ databases">
        <title>Draft genome sequences of novel Actinobacteria.</title>
        <authorList>
            <person name="Sahin N."/>
            <person name="Ay H."/>
            <person name="Saygin H."/>
        </authorList>
    </citation>
    <scope>NUCLEOTIDE SEQUENCE [LARGE SCALE GENOMIC DNA]</scope>
    <source>
        <strain evidence="6 7">JCM 30529</strain>
    </source>
</reference>
<evidence type="ECO:0000256" key="5">
    <source>
        <dbReference type="ARBA" id="ARBA00023288"/>
    </source>
</evidence>
<keyword evidence="7" id="KW-1185">Reference proteome</keyword>
<dbReference type="SUPFAM" id="SSF53850">
    <property type="entry name" value="Periplasmic binding protein-like II"/>
    <property type="match status" value="1"/>
</dbReference>
<sequence length="394" mass="41960">SNHPWQRAIEPLIADFEQESGVTVRVQTFAEQQMRDKVQLNLQSRSSAMDVFMALPSREGPQFAKANYYEPLDPYVSGAADYDAEDFPEAVRAGMVVDGTQIAAPINVEAVVLYYRKDLFQEYGLTPPTTLDELTSTAAAIKERSGGRVTPIALRGQSAALPFTFGPFLHSRGVAWTKEDGVTPNFDDPRAVEAIDQYATLAREYGPDGVVNNTFTQSSALMAAGNAAMMLESSNEVSSIADPKTSKVADNLGVVAFPAGAAGSRTTILSWGLAISSFSKKKDAAWKFVEWATSAQTQQKLTESGIAPPRTSVAGSEAYTASLGTDLLTEWNEVLTSAQTTGSTEVGPVGVAAPEMRKIIGDAVGLVILDRASPAEAATQIQDGLAPQLAKNEG</sequence>
<keyword evidence="3" id="KW-0472">Membrane</keyword>
<evidence type="ECO:0000256" key="3">
    <source>
        <dbReference type="ARBA" id="ARBA00023136"/>
    </source>
</evidence>
<evidence type="ECO:0000256" key="4">
    <source>
        <dbReference type="ARBA" id="ARBA00023139"/>
    </source>
</evidence>